<keyword evidence="2" id="KW-0201">Cytochrome c-type biogenesis</keyword>
<dbReference type="CDD" id="cd02966">
    <property type="entry name" value="TlpA_like_family"/>
    <property type="match status" value="1"/>
</dbReference>
<evidence type="ECO:0000313" key="6">
    <source>
        <dbReference type="EMBL" id="MPL72533.1"/>
    </source>
</evidence>
<dbReference type="PANTHER" id="PTHR42852">
    <property type="entry name" value="THIOL:DISULFIDE INTERCHANGE PROTEIN DSBE"/>
    <property type="match status" value="1"/>
</dbReference>
<dbReference type="AlphaFoldDB" id="A0A644TZX6"/>
<keyword evidence="3" id="KW-1015">Disulfide bond</keyword>
<dbReference type="SUPFAM" id="SSF52833">
    <property type="entry name" value="Thioredoxin-like"/>
    <property type="match status" value="1"/>
</dbReference>
<dbReference type="PROSITE" id="PS51352">
    <property type="entry name" value="THIOREDOXIN_2"/>
    <property type="match status" value="1"/>
</dbReference>
<dbReference type="EMBL" id="VSSQ01000066">
    <property type="protein sequence ID" value="MPL72533.1"/>
    <property type="molecule type" value="Genomic_DNA"/>
</dbReference>
<comment type="caution">
    <text evidence="6">The sequence shown here is derived from an EMBL/GenBank/DDBJ whole genome shotgun (WGS) entry which is preliminary data.</text>
</comment>
<gene>
    <name evidence="6" type="primary">resA_18</name>
    <name evidence="6" type="ORF">SDC9_18318</name>
</gene>
<accession>A0A644TZX6</accession>
<dbReference type="PANTHER" id="PTHR42852:SF6">
    <property type="entry name" value="THIOL:DISULFIDE INTERCHANGE PROTEIN DSBE"/>
    <property type="match status" value="1"/>
</dbReference>
<reference evidence="6" key="1">
    <citation type="submission" date="2019-08" db="EMBL/GenBank/DDBJ databases">
        <authorList>
            <person name="Kucharzyk K."/>
            <person name="Murdoch R.W."/>
            <person name="Higgins S."/>
            <person name="Loffler F."/>
        </authorList>
    </citation>
    <scope>NUCLEOTIDE SEQUENCE</scope>
</reference>
<sequence length="380" mass="42409">MRKILLIAFTAFLVVSCNSNKTIIKAKVEGMGEGKLTLRILQLNSQRVVDTIKTDSEGSFIYKTRKLSSQPEFYYLYYKERKIASLLIAAGETVYLTTDTLGISSSVEGSPESVLLSNLEKDLESRNKEFETLLLKRAEAINSGDAVLADSLNYSLGALFVKNKQSAIKHLYLNPNSLTNVYLLYQKMPGELPLFGDMRDVLLFRRVYDSLSVTYPGSVYLNPLLDEITLREKSDAISSKLLDASEVGFPDIKLPDLKSQMRSLSDLSGKAILLVFWSTTDVNQKLFNRELLDIYERYSSLGFEIYQVCVDTDKTAWSGAVANQELPWINVCDGLGSASPAVTTYNIREVPSVFLIDKSGTIVARDIFDSKLEKAIAAIF</sequence>
<keyword evidence="4" id="KW-0676">Redox-active center</keyword>
<evidence type="ECO:0000259" key="5">
    <source>
        <dbReference type="PROSITE" id="PS51352"/>
    </source>
</evidence>
<dbReference type="InterPro" id="IPR000866">
    <property type="entry name" value="AhpC/TSA"/>
</dbReference>
<dbReference type="InterPro" id="IPR013766">
    <property type="entry name" value="Thioredoxin_domain"/>
</dbReference>
<evidence type="ECO:0000256" key="3">
    <source>
        <dbReference type="ARBA" id="ARBA00023157"/>
    </source>
</evidence>
<protein>
    <submittedName>
        <fullName evidence="6">Thiol-disulfide oxidoreductase ResA</fullName>
    </submittedName>
</protein>
<dbReference type="InterPro" id="IPR036249">
    <property type="entry name" value="Thioredoxin-like_sf"/>
</dbReference>
<dbReference type="GO" id="GO:0017004">
    <property type="term" value="P:cytochrome complex assembly"/>
    <property type="evidence" value="ECO:0007669"/>
    <property type="project" value="UniProtKB-KW"/>
</dbReference>
<organism evidence="6">
    <name type="scientific">bioreactor metagenome</name>
    <dbReference type="NCBI Taxonomy" id="1076179"/>
    <lineage>
        <taxon>unclassified sequences</taxon>
        <taxon>metagenomes</taxon>
        <taxon>ecological metagenomes</taxon>
    </lineage>
</organism>
<dbReference type="Gene3D" id="3.40.30.10">
    <property type="entry name" value="Glutaredoxin"/>
    <property type="match status" value="1"/>
</dbReference>
<dbReference type="PROSITE" id="PS51257">
    <property type="entry name" value="PROKAR_LIPOPROTEIN"/>
    <property type="match status" value="1"/>
</dbReference>
<proteinExistence type="predicted"/>
<feature type="domain" description="Thioredoxin" evidence="5">
    <location>
        <begin position="243"/>
        <end position="380"/>
    </location>
</feature>
<evidence type="ECO:0000256" key="4">
    <source>
        <dbReference type="ARBA" id="ARBA00023284"/>
    </source>
</evidence>
<evidence type="ECO:0000256" key="2">
    <source>
        <dbReference type="ARBA" id="ARBA00022748"/>
    </source>
</evidence>
<dbReference type="GO" id="GO:0030313">
    <property type="term" value="C:cell envelope"/>
    <property type="evidence" value="ECO:0007669"/>
    <property type="project" value="UniProtKB-SubCell"/>
</dbReference>
<evidence type="ECO:0000256" key="1">
    <source>
        <dbReference type="ARBA" id="ARBA00004196"/>
    </source>
</evidence>
<dbReference type="InterPro" id="IPR050553">
    <property type="entry name" value="Thioredoxin_ResA/DsbE_sf"/>
</dbReference>
<name>A0A644TZX6_9ZZZZ</name>
<dbReference type="Pfam" id="PF00578">
    <property type="entry name" value="AhpC-TSA"/>
    <property type="match status" value="1"/>
</dbReference>
<comment type="subcellular location">
    <subcellularLocation>
        <location evidence="1">Cell envelope</location>
    </subcellularLocation>
</comment>